<protein>
    <recommendedName>
        <fullName evidence="3">DUF2634 domain-containing protein</fullName>
    </recommendedName>
</protein>
<dbReference type="Pfam" id="PF10934">
    <property type="entry name" value="Sheath_initiator"/>
    <property type="match status" value="1"/>
</dbReference>
<keyword evidence="2" id="KW-1185">Reference proteome</keyword>
<proteinExistence type="predicted"/>
<dbReference type="Proteomes" id="UP000077926">
    <property type="component" value="Chromosome"/>
</dbReference>
<evidence type="ECO:0000313" key="2">
    <source>
        <dbReference type="Proteomes" id="UP000077926"/>
    </source>
</evidence>
<organism evidence="1 2">
    <name type="scientific">Peribacillus muralis</name>
    <dbReference type="NCBI Taxonomy" id="264697"/>
    <lineage>
        <taxon>Bacteria</taxon>
        <taxon>Bacillati</taxon>
        <taxon>Bacillota</taxon>
        <taxon>Bacilli</taxon>
        <taxon>Bacillales</taxon>
        <taxon>Bacillaceae</taxon>
        <taxon>Peribacillus</taxon>
    </lineage>
</organism>
<dbReference type="RefSeq" id="WP_064465803.1">
    <property type="nucleotide sequence ID" value="NZ_CP017080.1"/>
</dbReference>
<dbReference type="KEGG" id="bmur:ABE28_009025"/>
<dbReference type="AlphaFoldDB" id="A0A1B3XMQ2"/>
<sequence>MKSFKLDEKGDLILQNGSFIMIEGDEELAQQARISIKTEKGEWFLDPEEGMDRGPLFSKFFNEAEAKDNILESTMGTSEPLNFESIIFNRDTRNRKLTVDIIMRKEDDETLALEGVEF</sequence>
<reference evidence="1 2" key="1">
    <citation type="submission" date="2016-08" db="EMBL/GenBank/DDBJ databases">
        <title>Complete genome sequence of Bacillus muralis G25-68, a strain with toxicity to nematodes.</title>
        <authorList>
            <person name="Zheng Z."/>
        </authorList>
    </citation>
    <scope>NUCLEOTIDE SEQUENCE [LARGE SCALE GENOMIC DNA]</scope>
    <source>
        <strain evidence="1 2">G25-68</strain>
    </source>
</reference>
<evidence type="ECO:0008006" key="3">
    <source>
        <dbReference type="Google" id="ProtNLM"/>
    </source>
</evidence>
<dbReference type="OrthoDB" id="2088193at2"/>
<accession>A0A1B3XMQ2</accession>
<gene>
    <name evidence="1" type="ORF">ABE28_009025</name>
</gene>
<dbReference type="InterPro" id="IPR020288">
    <property type="entry name" value="Sheath_initiator"/>
</dbReference>
<name>A0A1B3XMQ2_9BACI</name>
<dbReference type="STRING" id="264697.ABE28_009025"/>
<evidence type="ECO:0000313" key="1">
    <source>
        <dbReference type="EMBL" id="AOH54494.1"/>
    </source>
</evidence>
<dbReference type="EMBL" id="CP017080">
    <property type="protein sequence ID" value="AOH54494.1"/>
    <property type="molecule type" value="Genomic_DNA"/>
</dbReference>